<feature type="binding site" evidence="27">
    <location>
        <position position="185"/>
    </location>
    <ligand>
        <name>Ca(2+)</name>
        <dbReference type="ChEBI" id="CHEBI:29108"/>
        <label>1</label>
    </ligand>
</feature>
<dbReference type="FunFam" id="3.30.60.20:FF:000031">
    <property type="entry name" value="Protein kinase C alpha"/>
    <property type="match status" value="1"/>
</dbReference>
<reference evidence="34" key="1">
    <citation type="submission" date="2019-06" db="EMBL/GenBank/DDBJ databases">
        <authorList>
            <consortium name="Wellcome Sanger Institute Data Sharing"/>
        </authorList>
    </citation>
    <scope>NUCLEOTIDE SEQUENCE [LARGE SCALE GENOMIC DNA]</scope>
</reference>
<dbReference type="InterPro" id="IPR000008">
    <property type="entry name" value="C2_dom"/>
</dbReference>
<dbReference type="PROSITE" id="PS50004">
    <property type="entry name" value="C2"/>
    <property type="match status" value="1"/>
</dbReference>
<evidence type="ECO:0000259" key="30">
    <source>
        <dbReference type="PROSITE" id="PS50004"/>
    </source>
</evidence>
<name>A0A672YDQ9_9TELE</name>
<evidence type="ECO:0000256" key="22">
    <source>
        <dbReference type="ARBA" id="ARBA00047470"/>
    </source>
</evidence>
<dbReference type="PROSITE" id="PS50011">
    <property type="entry name" value="PROTEIN_KINASE_DOM"/>
    <property type="match status" value="1"/>
</dbReference>
<evidence type="ECO:0000256" key="24">
    <source>
        <dbReference type="PIRSR" id="PIRSR000550-1"/>
    </source>
</evidence>
<evidence type="ECO:0000256" key="3">
    <source>
        <dbReference type="ARBA" id="ARBA00004496"/>
    </source>
</evidence>
<feature type="domain" description="Protein kinase" evidence="31">
    <location>
        <begin position="340"/>
        <end position="588"/>
    </location>
</feature>
<keyword evidence="13 23" id="KW-0547">Nucleotide-binding</keyword>
<dbReference type="InterPro" id="IPR011009">
    <property type="entry name" value="Kinase-like_dom_sf"/>
</dbReference>
<evidence type="ECO:0000256" key="20">
    <source>
        <dbReference type="ARBA" id="ARBA00023242"/>
    </source>
</evidence>
<feature type="region of interest" description="Disordered" evidence="29">
    <location>
        <begin position="305"/>
        <end position="330"/>
    </location>
</feature>
<gene>
    <name evidence="34" type="primary">prkcbb</name>
</gene>
<feature type="binding site" evidence="27">
    <location>
        <position position="250"/>
    </location>
    <ligand>
        <name>Ca(2+)</name>
        <dbReference type="ChEBI" id="CHEBI:29108"/>
        <label>1</label>
    </ligand>
</feature>
<evidence type="ECO:0000313" key="34">
    <source>
        <dbReference type="Ensembl" id="ENSSORP00005003359.1"/>
    </source>
</evidence>
<comment type="cofactor">
    <cofactor evidence="27">
        <name>Ca(2+)</name>
        <dbReference type="ChEBI" id="CHEBI:29108"/>
    </cofactor>
    <text evidence="27">Binds 3 Ca(2+) ions per subunit. The ions are bound to the C2 domain.</text>
</comment>
<dbReference type="InterPro" id="IPR000719">
    <property type="entry name" value="Prot_kinase_dom"/>
</dbReference>
<feature type="domain" description="Phorbol-ester/DAG-type" evidence="32">
    <location>
        <begin position="38"/>
        <end position="88"/>
    </location>
</feature>
<feature type="binding site" evidence="26">
    <location>
        <begin position="346"/>
        <end position="354"/>
    </location>
    <ligand>
        <name>ATP</name>
        <dbReference type="ChEBI" id="CHEBI:30616"/>
    </ligand>
</feature>
<evidence type="ECO:0000256" key="16">
    <source>
        <dbReference type="ARBA" id="ARBA00022833"/>
    </source>
</evidence>
<evidence type="ECO:0000256" key="19">
    <source>
        <dbReference type="ARBA" id="ARBA00023136"/>
    </source>
</evidence>
<dbReference type="PIRSF" id="PIRSF000550">
    <property type="entry name" value="PKC_alpha"/>
    <property type="match status" value="1"/>
</dbReference>
<dbReference type="SMART" id="SM00220">
    <property type="entry name" value="S_TKc"/>
    <property type="match status" value="1"/>
</dbReference>
<dbReference type="GO" id="GO:0008270">
    <property type="term" value="F:zinc ion binding"/>
    <property type="evidence" value="ECO:0007669"/>
    <property type="project" value="UniProtKB-KW"/>
</dbReference>
<keyword evidence="9 23" id="KW-0808">Transferase</keyword>
<keyword evidence="20" id="KW-0539">Nucleus</keyword>
<dbReference type="InterPro" id="IPR046349">
    <property type="entry name" value="C1-like_sf"/>
</dbReference>
<dbReference type="GO" id="GO:0016020">
    <property type="term" value="C:membrane"/>
    <property type="evidence" value="ECO:0007669"/>
    <property type="project" value="UniProtKB-SubCell"/>
</dbReference>
<evidence type="ECO:0000256" key="11">
    <source>
        <dbReference type="ARBA" id="ARBA00022723"/>
    </source>
</evidence>
<dbReference type="CDD" id="cd04026">
    <property type="entry name" value="C2_PKC_alpha_gamma"/>
    <property type="match status" value="1"/>
</dbReference>
<feature type="binding site" evidence="27">
    <location>
        <position position="192"/>
    </location>
    <ligand>
        <name>Ca(2+)</name>
        <dbReference type="ChEBI" id="CHEBI:29108"/>
        <label>1</label>
    </ligand>
</feature>
<dbReference type="SMART" id="SM00239">
    <property type="entry name" value="C2"/>
    <property type="match status" value="1"/>
</dbReference>
<protein>
    <recommendedName>
        <fullName evidence="5 23">Protein kinase C</fullName>
        <ecNumber evidence="5 23">2.7.11.13</ecNumber>
    </recommendedName>
</protein>
<dbReference type="GO" id="GO:0004697">
    <property type="term" value="F:diacylglycerol-dependent serine/threonine kinase activity"/>
    <property type="evidence" value="ECO:0007669"/>
    <property type="project" value="UniProtKB-EC"/>
</dbReference>
<evidence type="ECO:0000256" key="8">
    <source>
        <dbReference type="ARBA" id="ARBA00022553"/>
    </source>
</evidence>
<dbReference type="PRINTS" id="PR00008">
    <property type="entry name" value="DAGPEDOMAIN"/>
</dbReference>
<comment type="catalytic activity">
    <reaction evidence="22">
        <text>L-seryl-[protein] + ATP = O-phospho-L-seryl-[protein] + ADP + H(+)</text>
        <dbReference type="Rhea" id="RHEA:17989"/>
        <dbReference type="Rhea" id="RHEA-COMP:9863"/>
        <dbReference type="Rhea" id="RHEA-COMP:11604"/>
        <dbReference type="ChEBI" id="CHEBI:15378"/>
        <dbReference type="ChEBI" id="CHEBI:29999"/>
        <dbReference type="ChEBI" id="CHEBI:30616"/>
        <dbReference type="ChEBI" id="CHEBI:83421"/>
        <dbReference type="ChEBI" id="CHEBI:456216"/>
        <dbReference type="EC" id="2.7.11.13"/>
    </reaction>
</comment>
<dbReference type="InterPro" id="IPR035892">
    <property type="entry name" value="C2_domain_sf"/>
</dbReference>
<sequence length="670" mass="76466">MADSAAANSDGEDGPRQPMRGFARQGALRQKNVHEVKDHKFIARFFKQPTFCSHCTDFIWGFGKQGFQCQVCCFVVHKRCHEFVTFSCPGADKGPASDDPRAKHKFKIHTYSSPTFCDHCGSLLYGLIHQGMRCDHCMMNIHKRCVANVPSLCGTDHTERRGRLQITAEVKTNVLTVTSKNLVPMDPNGLSDPYVKLKLIPDPRSESKQKTKTIKCCLNPTWNETFKFHLKEYDKDRRLSVEVWDWDLTSRNDFMGSLSFGISELQKQGVDGWFKLLSQDEGEYFNVPVAPEGEEGNEELRQKFERAKIGPGKNTEGKSANAASRFDSNGNQDRMKLSDFNFLMVLGKGSFGKVMLAERKGTEELFAVKILKKDVVIQDDDVECTMVEKRVLALSGKPPFLTQLHSTFQTMDRLYFVMEYINGGDLMYQIQQVGKFKEPHAVFDAIIYQEVNLDLKLDNVMLDCEGHIKIADFGMCKENMLDGITTKTFCGTPDYIAPEIIAYQPYGKSVDWWAFGVLLYEMLAGQPPFDGEDEDELFQSIMEHHVSYPKSMSKEAVAICKGLMTKHPAKRLGCSPEGERDIREHSFFRYMDWEKLENKEVQPPFKPRACGREAENFDRFFTRHPPVLTPPDEEVIQNLDQDEFQGFSFINPEFPGIINPIQSNFIYKVL</sequence>
<keyword evidence="12" id="KW-0677">Repeat</keyword>
<evidence type="ECO:0000256" key="28">
    <source>
        <dbReference type="PROSITE-ProRule" id="PRU10141"/>
    </source>
</evidence>
<dbReference type="FunFam" id="3.30.200.20:FF:000103">
    <property type="entry name" value="Protein kinase C"/>
    <property type="match status" value="1"/>
</dbReference>
<keyword evidence="16" id="KW-0862">Zinc</keyword>
<dbReference type="AlphaFoldDB" id="A0A672YDQ9"/>
<dbReference type="PROSITE" id="PS00107">
    <property type="entry name" value="PROTEIN_KINASE_ATP"/>
    <property type="match status" value="1"/>
</dbReference>
<dbReference type="Gene3D" id="3.30.60.20">
    <property type="match status" value="2"/>
</dbReference>
<evidence type="ECO:0000256" key="7">
    <source>
        <dbReference type="ARBA" id="ARBA00022527"/>
    </source>
</evidence>
<evidence type="ECO:0000256" key="25">
    <source>
        <dbReference type="PIRSR" id="PIRSR000550-2"/>
    </source>
</evidence>
<evidence type="ECO:0000256" key="5">
    <source>
        <dbReference type="ARBA" id="ARBA00012429"/>
    </source>
</evidence>
<accession>A0A672YDQ9</accession>
<feature type="binding site" evidence="25">
    <location>
        <position position="244"/>
    </location>
    <ligand>
        <name>a 1,2-diacyl-sn-glycero-3-phospho-(1D-myo-inositol-4,5-bisphosphate)</name>
        <dbReference type="ChEBI" id="CHEBI:58456"/>
    </ligand>
</feature>
<keyword evidence="19" id="KW-0472">Membrane</keyword>
<dbReference type="CDD" id="cd20833">
    <property type="entry name" value="C1_cPKC_rpt1"/>
    <property type="match status" value="1"/>
</dbReference>
<dbReference type="InterPro" id="IPR020454">
    <property type="entry name" value="DAG/PE-bd"/>
</dbReference>
<dbReference type="PROSITE" id="PS51285">
    <property type="entry name" value="AGC_KINASE_CTER"/>
    <property type="match status" value="1"/>
</dbReference>
<feature type="binding site" evidence="27">
    <location>
        <position position="246"/>
    </location>
    <ligand>
        <name>Ca(2+)</name>
        <dbReference type="ChEBI" id="CHEBI:29108"/>
        <label>2</label>
    </ligand>
</feature>
<dbReference type="SUPFAM" id="SSF49562">
    <property type="entry name" value="C2 domain (Calcium/lipid-binding domain, CaLB)"/>
    <property type="match status" value="1"/>
</dbReference>
<feature type="domain" description="Phorbol-ester/DAG-type" evidence="32">
    <location>
        <begin position="103"/>
        <end position="153"/>
    </location>
</feature>
<evidence type="ECO:0000256" key="23">
    <source>
        <dbReference type="PIRNR" id="PIRNR000550"/>
    </source>
</evidence>
<comment type="catalytic activity">
    <reaction evidence="21 23">
        <text>L-threonyl-[protein] + ATP = O-phospho-L-threonyl-[protein] + ADP + H(+)</text>
        <dbReference type="Rhea" id="RHEA:46608"/>
        <dbReference type="Rhea" id="RHEA-COMP:11060"/>
        <dbReference type="Rhea" id="RHEA-COMP:11605"/>
        <dbReference type="ChEBI" id="CHEBI:15378"/>
        <dbReference type="ChEBI" id="CHEBI:30013"/>
        <dbReference type="ChEBI" id="CHEBI:30616"/>
        <dbReference type="ChEBI" id="CHEBI:61977"/>
        <dbReference type="ChEBI" id="CHEBI:456216"/>
        <dbReference type="EC" id="2.7.11.13"/>
    </reaction>
</comment>
<dbReference type="PRINTS" id="PR00360">
    <property type="entry name" value="C2DOMAIN"/>
</dbReference>
<proteinExistence type="inferred from homology"/>
<evidence type="ECO:0000256" key="14">
    <source>
        <dbReference type="ARBA" id="ARBA00022771"/>
    </source>
</evidence>
<evidence type="ECO:0000256" key="15">
    <source>
        <dbReference type="ARBA" id="ARBA00022777"/>
    </source>
</evidence>
<dbReference type="InterPro" id="IPR002219">
    <property type="entry name" value="PKC_DAG/PE"/>
</dbReference>
<feature type="region of interest" description="Disordered" evidence="29">
    <location>
        <begin position="1"/>
        <end position="20"/>
    </location>
</feature>
<keyword evidence="35" id="KW-1185">Reference proteome</keyword>
<evidence type="ECO:0000256" key="4">
    <source>
        <dbReference type="ARBA" id="ARBA00005490"/>
    </source>
</evidence>
<feature type="binding site" evidence="27">
    <location>
        <position position="186"/>
    </location>
    <ligand>
        <name>Ca(2+)</name>
        <dbReference type="ChEBI" id="CHEBI:29108"/>
        <label>1</label>
    </ligand>
</feature>
<dbReference type="SMART" id="SM00109">
    <property type="entry name" value="C1"/>
    <property type="match status" value="2"/>
</dbReference>
<reference evidence="34" key="2">
    <citation type="submission" date="2025-08" db="UniProtKB">
        <authorList>
            <consortium name="Ensembl"/>
        </authorList>
    </citation>
    <scope>IDENTIFICATION</scope>
</reference>
<feature type="binding site" evidence="27">
    <location>
        <position position="245"/>
    </location>
    <ligand>
        <name>Ca(2+)</name>
        <dbReference type="ChEBI" id="CHEBI:29108"/>
        <label>1</label>
    </ligand>
</feature>
<evidence type="ECO:0000256" key="18">
    <source>
        <dbReference type="ARBA" id="ARBA00022840"/>
    </source>
</evidence>
<dbReference type="FunFam" id="1.10.510.10:FF:000023">
    <property type="entry name" value="Protein kinase C"/>
    <property type="match status" value="1"/>
</dbReference>
<dbReference type="PROSITE" id="PS50081">
    <property type="entry name" value="ZF_DAG_PE_2"/>
    <property type="match status" value="2"/>
</dbReference>
<dbReference type="Pfam" id="PF00130">
    <property type="entry name" value="C1_1"/>
    <property type="match status" value="2"/>
</dbReference>
<dbReference type="InterPro" id="IPR014375">
    <property type="entry name" value="Protein_kinase_C_a/b/g"/>
</dbReference>
<evidence type="ECO:0000256" key="12">
    <source>
        <dbReference type="ARBA" id="ARBA00022737"/>
    </source>
</evidence>
<comment type="similarity">
    <text evidence="4 23">Belongs to the protein kinase superfamily. AGC Ser/Thr protein kinase family. PKC subfamily.</text>
</comment>
<evidence type="ECO:0000256" key="2">
    <source>
        <dbReference type="ARBA" id="ARBA00004170"/>
    </source>
</evidence>
<feature type="domain" description="C2" evidence="30">
    <location>
        <begin position="160"/>
        <end position="274"/>
    </location>
</feature>
<dbReference type="CDD" id="cd20836">
    <property type="entry name" value="C1_cPKC_rpt2"/>
    <property type="match status" value="1"/>
</dbReference>
<dbReference type="InterPro" id="IPR000961">
    <property type="entry name" value="AGC-kinase_C"/>
</dbReference>
<evidence type="ECO:0000256" key="27">
    <source>
        <dbReference type="PIRSR" id="PIRSR000550-4"/>
    </source>
</evidence>
<dbReference type="Pfam" id="PF00069">
    <property type="entry name" value="Pkinase"/>
    <property type="match status" value="1"/>
</dbReference>
<feature type="binding site" evidence="27">
    <location>
        <position position="253"/>
    </location>
    <ligand>
        <name>Ca(2+)</name>
        <dbReference type="ChEBI" id="CHEBI:29108"/>
        <label>1</label>
    </ligand>
</feature>
<keyword evidence="11 27" id="KW-0479">Metal-binding</keyword>
<evidence type="ECO:0000259" key="31">
    <source>
        <dbReference type="PROSITE" id="PS50011"/>
    </source>
</evidence>
<dbReference type="EC" id="2.7.11.13" evidence="5 23"/>
<dbReference type="Ensembl" id="ENSSORT00005003458.1">
    <property type="protein sequence ID" value="ENSSORP00005003359.1"/>
    <property type="gene ID" value="ENSSORG00005001219.1"/>
</dbReference>
<dbReference type="GO" id="GO:0005634">
    <property type="term" value="C:nucleus"/>
    <property type="evidence" value="ECO:0007669"/>
    <property type="project" value="UniProtKB-SubCell"/>
</dbReference>
<evidence type="ECO:0000256" key="13">
    <source>
        <dbReference type="ARBA" id="ARBA00022741"/>
    </source>
</evidence>
<dbReference type="GO" id="GO:0006915">
    <property type="term" value="P:apoptotic process"/>
    <property type="evidence" value="ECO:0007669"/>
    <property type="project" value="UniProtKB-KW"/>
</dbReference>
<dbReference type="InterPro" id="IPR017892">
    <property type="entry name" value="Pkinase_C"/>
</dbReference>
<dbReference type="Gene3D" id="1.10.510.10">
    <property type="entry name" value="Transferase(Phosphotransferase) domain 1"/>
    <property type="match status" value="1"/>
</dbReference>
<evidence type="ECO:0000256" key="1">
    <source>
        <dbReference type="ARBA" id="ARBA00004123"/>
    </source>
</evidence>
<evidence type="ECO:0000256" key="17">
    <source>
        <dbReference type="ARBA" id="ARBA00022837"/>
    </source>
</evidence>
<dbReference type="SUPFAM" id="SSF57889">
    <property type="entry name" value="Cysteine-rich domain"/>
    <property type="match status" value="2"/>
</dbReference>
<evidence type="ECO:0000313" key="35">
    <source>
        <dbReference type="Proteomes" id="UP000472271"/>
    </source>
</evidence>
<feature type="domain" description="AGC-kinase C-terminal" evidence="33">
    <location>
        <begin position="589"/>
        <end position="659"/>
    </location>
</feature>
<evidence type="ECO:0000259" key="33">
    <source>
        <dbReference type="PROSITE" id="PS51285"/>
    </source>
</evidence>
<organism evidence="34 35">
    <name type="scientific">Sphaeramia orbicularis</name>
    <name type="common">orbiculate cardinalfish</name>
    <dbReference type="NCBI Taxonomy" id="375764"/>
    <lineage>
        <taxon>Eukaryota</taxon>
        <taxon>Metazoa</taxon>
        <taxon>Chordata</taxon>
        <taxon>Craniata</taxon>
        <taxon>Vertebrata</taxon>
        <taxon>Euteleostomi</taxon>
        <taxon>Actinopterygii</taxon>
        <taxon>Neopterygii</taxon>
        <taxon>Teleostei</taxon>
        <taxon>Neoteleostei</taxon>
        <taxon>Acanthomorphata</taxon>
        <taxon>Gobiaria</taxon>
        <taxon>Kurtiformes</taxon>
        <taxon>Apogonoidei</taxon>
        <taxon>Apogonidae</taxon>
        <taxon>Apogoninae</taxon>
        <taxon>Sphaeramia</taxon>
    </lineage>
</organism>
<keyword evidence="8" id="KW-0597">Phosphoprotein</keyword>
<feature type="binding site" evidence="27">
    <location>
        <position position="251"/>
    </location>
    <ligand>
        <name>Ca(2+)</name>
        <dbReference type="ChEBI" id="CHEBI:29108"/>
        <label>3</label>
    </ligand>
</feature>
<dbReference type="GO" id="GO:0005524">
    <property type="term" value="F:ATP binding"/>
    <property type="evidence" value="ECO:0007669"/>
    <property type="project" value="UniProtKB-UniRule"/>
</dbReference>
<keyword evidence="15 23" id="KW-0418">Kinase</keyword>
<dbReference type="FunFam" id="3.30.200.20:FF:000080">
    <property type="entry name" value="Protein kinase C"/>
    <property type="match status" value="1"/>
</dbReference>
<keyword evidence="18 23" id="KW-0067">ATP-binding</keyword>
<keyword evidence="17 27" id="KW-0106">Calcium</keyword>
<evidence type="ECO:0000256" key="6">
    <source>
        <dbReference type="ARBA" id="ARBA00022490"/>
    </source>
</evidence>
<dbReference type="GO" id="GO:0005737">
    <property type="term" value="C:cytoplasm"/>
    <property type="evidence" value="ECO:0007669"/>
    <property type="project" value="UniProtKB-SubCell"/>
</dbReference>
<evidence type="ECO:0000256" key="9">
    <source>
        <dbReference type="ARBA" id="ARBA00022679"/>
    </source>
</evidence>
<dbReference type="FunFam" id="3.30.60.20:FF:000006">
    <property type="entry name" value="Protein kinase C"/>
    <property type="match status" value="1"/>
</dbReference>
<comment type="subcellular location">
    <subcellularLocation>
        <location evidence="3">Cytoplasm</location>
    </subcellularLocation>
    <subcellularLocation>
        <location evidence="2">Membrane</location>
        <topology evidence="2">Peripheral membrane protein</topology>
    </subcellularLocation>
    <subcellularLocation>
        <location evidence="1">Nucleus</location>
    </subcellularLocation>
</comment>
<dbReference type="PROSITE" id="PS00479">
    <property type="entry name" value="ZF_DAG_PE_1"/>
    <property type="match status" value="2"/>
</dbReference>
<keyword evidence="7 23" id="KW-0723">Serine/threonine-protein kinase</keyword>
<feature type="binding site" evidence="25">
    <location>
        <position position="194"/>
    </location>
    <ligand>
        <name>a 1,2-diacyl-sn-glycero-3-phospho-(1D-myo-inositol-4,5-bisphosphate)</name>
        <dbReference type="ChEBI" id="CHEBI:58456"/>
    </ligand>
</feature>
<dbReference type="Gene3D" id="3.30.200.20">
    <property type="entry name" value="Phosphorylase Kinase, domain 1"/>
    <property type="match status" value="2"/>
</dbReference>
<feature type="compositionally biased region" description="Polar residues" evidence="29">
    <location>
        <begin position="317"/>
        <end position="330"/>
    </location>
</feature>
<dbReference type="Proteomes" id="UP000472271">
    <property type="component" value="Chromosome 8"/>
</dbReference>
<reference evidence="34" key="3">
    <citation type="submission" date="2025-09" db="UniProtKB">
        <authorList>
            <consortium name="Ensembl"/>
        </authorList>
    </citation>
    <scope>IDENTIFICATION</scope>
</reference>
<evidence type="ECO:0000256" key="10">
    <source>
        <dbReference type="ARBA" id="ARBA00022703"/>
    </source>
</evidence>
<keyword evidence="6" id="KW-0963">Cytoplasm</keyword>
<keyword evidence="10" id="KW-0053">Apoptosis</keyword>
<feature type="binding site" evidence="26 28">
    <location>
        <position position="369"/>
    </location>
    <ligand>
        <name>ATP</name>
        <dbReference type="ChEBI" id="CHEBI:30616"/>
    </ligand>
</feature>
<evidence type="ECO:0000256" key="26">
    <source>
        <dbReference type="PIRSR" id="PIRSR000550-3"/>
    </source>
</evidence>
<dbReference type="Gene3D" id="2.60.40.150">
    <property type="entry name" value="C2 domain"/>
    <property type="match status" value="1"/>
</dbReference>
<keyword evidence="14" id="KW-0863">Zinc-finger</keyword>
<feature type="binding site" evidence="27">
    <location>
        <position position="247"/>
    </location>
    <ligand>
        <name>Ca(2+)</name>
        <dbReference type="ChEBI" id="CHEBI:29108"/>
        <label>2</label>
    </ligand>
</feature>
<dbReference type="InterPro" id="IPR017441">
    <property type="entry name" value="Protein_kinase_ATP_BS"/>
</dbReference>
<evidence type="ECO:0000256" key="21">
    <source>
        <dbReference type="ARBA" id="ARBA00047272"/>
    </source>
</evidence>
<dbReference type="SUPFAM" id="SSF56112">
    <property type="entry name" value="Protein kinase-like (PK-like)"/>
    <property type="match status" value="1"/>
</dbReference>
<dbReference type="SMART" id="SM00133">
    <property type="entry name" value="S_TK_X"/>
    <property type="match status" value="1"/>
</dbReference>
<evidence type="ECO:0000259" key="32">
    <source>
        <dbReference type="PROSITE" id="PS50081"/>
    </source>
</evidence>
<dbReference type="Pfam" id="PF00433">
    <property type="entry name" value="Pkinase_C"/>
    <property type="match status" value="1"/>
</dbReference>
<dbReference type="Pfam" id="PF00168">
    <property type="entry name" value="C2"/>
    <property type="match status" value="1"/>
</dbReference>
<feature type="active site" description="Proton acceptor" evidence="24">
    <location>
        <position position="454"/>
    </location>
</feature>
<evidence type="ECO:0000256" key="29">
    <source>
        <dbReference type="SAM" id="MobiDB-lite"/>
    </source>
</evidence>
<dbReference type="PANTHER" id="PTHR24351">
    <property type="entry name" value="RIBOSOMAL PROTEIN S6 KINASE"/>
    <property type="match status" value="1"/>
</dbReference>
<dbReference type="FunFam" id="2.60.40.150:FF:000012">
    <property type="entry name" value="Kinase C alpha type"/>
    <property type="match status" value="1"/>
</dbReference>